<dbReference type="Gene3D" id="3.40.50.150">
    <property type="entry name" value="Vaccinia Virus protein VP39"/>
    <property type="match status" value="1"/>
</dbReference>
<dbReference type="InterPro" id="IPR013216">
    <property type="entry name" value="Methyltransf_11"/>
</dbReference>
<keyword evidence="2" id="KW-0808">Transferase</keyword>
<keyword evidence="3" id="KW-1185">Reference proteome</keyword>
<dbReference type="Pfam" id="PF08241">
    <property type="entry name" value="Methyltransf_11"/>
    <property type="match status" value="1"/>
</dbReference>
<dbReference type="SUPFAM" id="SSF53335">
    <property type="entry name" value="S-adenosyl-L-methionine-dependent methyltransferases"/>
    <property type="match status" value="1"/>
</dbReference>
<keyword evidence="2" id="KW-0489">Methyltransferase</keyword>
<name>A0ABS1NCZ9_9ACTN</name>
<dbReference type="InterPro" id="IPR029063">
    <property type="entry name" value="SAM-dependent_MTases_sf"/>
</dbReference>
<proteinExistence type="predicted"/>
<reference evidence="2 3" key="1">
    <citation type="submission" date="2021-01" db="EMBL/GenBank/DDBJ databases">
        <title>WGS of actinomycetes isolated from Thailand.</title>
        <authorList>
            <person name="Thawai C."/>
        </authorList>
    </citation>
    <scope>NUCLEOTIDE SEQUENCE [LARGE SCALE GENOMIC DNA]</scope>
    <source>
        <strain evidence="2 3">CA1R205</strain>
    </source>
</reference>
<dbReference type="CDD" id="cd02440">
    <property type="entry name" value="AdoMet_MTases"/>
    <property type="match status" value="1"/>
</dbReference>
<evidence type="ECO:0000313" key="2">
    <source>
        <dbReference type="EMBL" id="MBL1097706.1"/>
    </source>
</evidence>
<dbReference type="PANTHER" id="PTHR43591">
    <property type="entry name" value="METHYLTRANSFERASE"/>
    <property type="match status" value="1"/>
</dbReference>
<protein>
    <submittedName>
        <fullName evidence="2">Methyltransferase domain-containing protein</fullName>
    </submittedName>
</protein>
<evidence type="ECO:0000259" key="1">
    <source>
        <dbReference type="Pfam" id="PF08241"/>
    </source>
</evidence>
<sequence length="247" mass="27027">MKKRIVSANDLTQYDDLADQWWNPRGPFTALSWIAAKRGEMIPPAAGPGATLVDVACGGGLLHPHIQGKGYRHIGVDQSQRSLEVARAHGVDETVHTDVTKIPFDDGSVDVVVAGQCLEHFDEPYAVVAECCRILRPGGFLLLDTIADTLLARILIVTLTENLPLPGMALKGTHDHRLFIDRIRLALVAEHHGVPLRMYGLWPRATDLIPWFFGRKGTVRMATTKSTNVMFQAAGTKLAVPGERGRA</sequence>
<organism evidence="2 3">
    <name type="scientific">Streptomyces coffeae</name>
    <dbReference type="NCBI Taxonomy" id="621382"/>
    <lineage>
        <taxon>Bacteria</taxon>
        <taxon>Bacillati</taxon>
        <taxon>Actinomycetota</taxon>
        <taxon>Actinomycetes</taxon>
        <taxon>Kitasatosporales</taxon>
        <taxon>Streptomycetaceae</taxon>
        <taxon>Streptomyces</taxon>
    </lineage>
</organism>
<accession>A0ABS1NCZ9</accession>
<dbReference type="Proteomes" id="UP000634229">
    <property type="component" value="Unassembled WGS sequence"/>
</dbReference>
<dbReference type="GO" id="GO:0032259">
    <property type="term" value="P:methylation"/>
    <property type="evidence" value="ECO:0007669"/>
    <property type="project" value="UniProtKB-KW"/>
</dbReference>
<dbReference type="PANTHER" id="PTHR43591:SF110">
    <property type="entry name" value="RHODANESE DOMAIN-CONTAINING PROTEIN"/>
    <property type="match status" value="1"/>
</dbReference>
<dbReference type="RefSeq" id="WP_201875137.1">
    <property type="nucleotide sequence ID" value="NZ_JAERRF010000007.1"/>
</dbReference>
<comment type="caution">
    <text evidence="2">The sequence shown here is derived from an EMBL/GenBank/DDBJ whole genome shotgun (WGS) entry which is preliminary data.</text>
</comment>
<evidence type="ECO:0000313" key="3">
    <source>
        <dbReference type="Proteomes" id="UP000634229"/>
    </source>
</evidence>
<dbReference type="GO" id="GO:0008168">
    <property type="term" value="F:methyltransferase activity"/>
    <property type="evidence" value="ECO:0007669"/>
    <property type="project" value="UniProtKB-KW"/>
</dbReference>
<dbReference type="EMBL" id="JAERRF010000007">
    <property type="protein sequence ID" value="MBL1097706.1"/>
    <property type="molecule type" value="Genomic_DNA"/>
</dbReference>
<feature type="domain" description="Methyltransferase type 11" evidence="1">
    <location>
        <begin position="53"/>
        <end position="142"/>
    </location>
</feature>
<gene>
    <name evidence="2" type="ORF">JK363_13695</name>
</gene>